<name>A0A0D3JHL4_EMIH1</name>
<accession>A0A0D3JHL4</accession>
<keyword evidence="4" id="KW-1185">Reference proteome</keyword>
<dbReference type="STRING" id="2903.R1EQ96"/>
<feature type="compositionally biased region" description="Low complexity" evidence="1">
    <location>
        <begin position="44"/>
        <end position="68"/>
    </location>
</feature>
<reference evidence="4" key="1">
    <citation type="journal article" date="2013" name="Nature">
        <title>Pan genome of the phytoplankton Emiliania underpins its global distribution.</title>
        <authorList>
            <person name="Read B.A."/>
            <person name="Kegel J."/>
            <person name="Klute M.J."/>
            <person name="Kuo A."/>
            <person name="Lefebvre S.C."/>
            <person name="Maumus F."/>
            <person name="Mayer C."/>
            <person name="Miller J."/>
            <person name="Monier A."/>
            <person name="Salamov A."/>
            <person name="Young J."/>
            <person name="Aguilar M."/>
            <person name="Claverie J.M."/>
            <person name="Frickenhaus S."/>
            <person name="Gonzalez K."/>
            <person name="Herman E.K."/>
            <person name="Lin Y.C."/>
            <person name="Napier J."/>
            <person name="Ogata H."/>
            <person name="Sarno A.F."/>
            <person name="Shmutz J."/>
            <person name="Schroeder D."/>
            <person name="de Vargas C."/>
            <person name="Verret F."/>
            <person name="von Dassow P."/>
            <person name="Valentin K."/>
            <person name="Van de Peer Y."/>
            <person name="Wheeler G."/>
            <person name="Dacks J.B."/>
            <person name="Delwiche C.F."/>
            <person name="Dyhrman S.T."/>
            <person name="Glockner G."/>
            <person name="John U."/>
            <person name="Richards T."/>
            <person name="Worden A.Z."/>
            <person name="Zhang X."/>
            <person name="Grigoriev I.V."/>
            <person name="Allen A.E."/>
            <person name="Bidle K."/>
            <person name="Borodovsky M."/>
            <person name="Bowler C."/>
            <person name="Brownlee C."/>
            <person name="Cock J.M."/>
            <person name="Elias M."/>
            <person name="Gladyshev V.N."/>
            <person name="Groth M."/>
            <person name="Guda C."/>
            <person name="Hadaegh A."/>
            <person name="Iglesias-Rodriguez M.D."/>
            <person name="Jenkins J."/>
            <person name="Jones B.M."/>
            <person name="Lawson T."/>
            <person name="Leese F."/>
            <person name="Lindquist E."/>
            <person name="Lobanov A."/>
            <person name="Lomsadze A."/>
            <person name="Malik S.B."/>
            <person name="Marsh M.E."/>
            <person name="Mackinder L."/>
            <person name="Mock T."/>
            <person name="Mueller-Roeber B."/>
            <person name="Pagarete A."/>
            <person name="Parker M."/>
            <person name="Probert I."/>
            <person name="Quesneville H."/>
            <person name="Raines C."/>
            <person name="Rensing S.A."/>
            <person name="Riano-Pachon D.M."/>
            <person name="Richier S."/>
            <person name="Rokitta S."/>
            <person name="Shiraiwa Y."/>
            <person name="Soanes D.M."/>
            <person name="van der Giezen M."/>
            <person name="Wahlund T.M."/>
            <person name="Williams B."/>
            <person name="Wilson W."/>
            <person name="Wolfe G."/>
            <person name="Wurch L.L."/>
        </authorList>
    </citation>
    <scope>NUCLEOTIDE SEQUENCE</scope>
</reference>
<evidence type="ECO:0000313" key="4">
    <source>
        <dbReference type="Proteomes" id="UP000013827"/>
    </source>
</evidence>
<dbReference type="Pfam" id="PF07707">
    <property type="entry name" value="BACK"/>
    <property type="match status" value="1"/>
</dbReference>
<protein>
    <recommendedName>
        <fullName evidence="2">BACK domain-containing protein</fullName>
    </recommendedName>
</protein>
<evidence type="ECO:0000259" key="2">
    <source>
        <dbReference type="Pfam" id="PF07707"/>
    </source>
</evidence>
<proteinExistence type="predicted"/>
<dbReference type="OMA" id="CESKVCE"/>
<dbReference type="GeneID" id="17268546"/>
<dbReference type="PaxDb" id="2903-EOD22999"/>
<dbReference type="RefSeq" id="XP_005775428.1">
    <property type="nucleotide sequence ID" value="XM_005775371.1"/>
</dbReference>
<reference evidence="3" key="2">
    <citation type="submission" date="2024-10" db="UniProtKB">
        <authorList>
            <consortium name="EnsemblProtists"/>
        </authorList>
    </citation>
    <scope>IDENTIFICATION</scope>
</reference>
<dbReference type="SUPFAM" id="SSF54695">
    <property type="entry name" value="POZ domain"/>
    <property type="match status" value="1"/>
</dbReference>
<dbReference type="AlphaFoldDB" id="A0A0D3JHL4"/>
<organism evidence="3 4">
    <name type="scientific">Emiliania huxleyi (strain CCMP1516)</name>
    <dbReference type="NCBI Taxonomy" id="280463"/>
    <lineage>
        <taxon>Eukaryota</taxon>
        <taxon>Haptista</taxon>
        <taxon>Haptophyta</taxon>
        <taxon>Prymnesiophyceae</taxon>
        <taxon>Isochrysidales</taxon>
        <taxon>Noelaerhabdaceae</taxon>
        <taxon>Emiliania</taxon>
    </lineage>
</organism>
<dbReference type="KEGG" id="ehx:EMIHUDRAFT_308404"/>
<feature type="region of interest" description="Disordered" evidence="1">
    <location>
        <begin position="38"/>
        <end position="68"/>
    </location>
</feature>
<dbReference type="Proteomes" id="UP000013827">
    <property type="component" value="Unassembled WGS sequence"/>
</dbReference>
<evidence type="ECO:0000313" key="3">
    <source>
        <dbReference type="EnsemblProtists" id="EOD22999"/>
    </source>
</evidence>
<dbReference type="CDD" id="cd18186">
    <property type="entry name" value="BTB_POZ_ZBTB_KLHL-like"/>
    <property type="match status" value="1"/>
</dbReference>
<dbReference type="PANTHER" id="PTHR24413">
    <property type="entry name" value="SPECKLE-TYPE POZ PROTEIN"/>
    <property type="match status" value="1"/>
</dbReference>
<sequence length="184" mass="19604">MRESATRTLTVTDVPPPALKALLHFLYTDDFDEVQKVLREERGSSSSSSSSGGASPSSGGSSAAAASSSASGSEAEQSIAQLQAVLAAAHKYGVLRLLRWAEGQLCDKLSCEMACSLLSLAHVYGATELERNCLAFMKANMARVVTRADFAALAPESLVKFHMHCAGVDPAEEEPGRKRKRDEE</sequence>
<dbReference type="HOGENOM" id="CLU_1622077_0_0_1"/>
<dbReference type="EnsemblProtists" id="EOD22999">
    <property type="protein sequence ID" value="EOD22999"/>
    <property type="gene ID" value="EMIHUDRAFT_308404"/>
</dbReference>
<evidence type="ECO:0000256" key="1">
    <source>
        <dbReference type="SAM" id="MobiDB-lite"/>
    </source>
</evidence>
<dbReference type="Gene3D" id="3.30.710.10">
    <property type="entry name" value="Potassium Channel Kv1.1, Chain A"/>
    <property type="match status" value="1"/>
</dbReference>
<dbReference type="InterPro" id="IPR011333">
    <property type="entry name" value="SKP1/BTB/POZ_sf"/>
</dbReference>
<dbReference type="InterPro" id="IPR011705">
    <property type="entry name" value="BACK"/>
</dbReference>
<feature type="domain" description="BACK" evidence="2">
    <location>
        <begin position="115"/>
        <end position="160"/>
    </location>
</feature>